<keyword evidence="14 19" id="KW-0496">Mitochondrion</keyword>
<evidence type="ECO:0000256" key="18">
    <source>
        <dbReference type="SAM" id="Phobius"/>
    </source>
</evidence>
<keyword evidence="8" id="KW-0999">Mitochondrion inner membrane</keyword>
<accession>A0A1P8C772</accession>
<evidence type="ECO:0000256" key="1">
    <source>
        <dbReference type="ARBA" id="ARBA00004448"/>
    </source>
</evidence>
<evidence type="ECO:0000256" key="10">
    <source>
        <dbReference type="ARBA" id="ARBA00022982"/>
    </source>
</evidence>
<dbReference type="PANTHER" id="PTHR46552:SF1">
    <property type="entry name" value="NADH-UBIQUINONE OXIDOREDUCTASE CHAIN 2"/>
    <property type="match status" value="1"/>
</dbReference>
<keyword evidence="12" id="KW-0520">NAD</keyword>
<keyword evidence="7 18" id="KW-0812">Transmembrane</keyword>
<sequence>MFGTIYILILLSYMCMSELLMILVSLELLSWVFSFLLSKEAVFKYLLIQSFFLLVSIMVLLSLPELFLLALSMKMGLPPFSIWLLSLIQGLEKKSFVWMMTVHKLAPMLTLLQVMNGQVLFLSVVLVSLSGGATLLFSHFTMVLMFSSFIHSGWMLLAYYSGTSLFWVYWSQYSVGLMILVLFLTTLEMKLFSVPQGTLFISTMLIVSGLPPFMIFWLKLYVLQNTVVNSLMACWILLMISVAVMSAYYRAIHLSACSSPYKSSGWYALSLTSLSILGIF</sequence>
<comment type="catalytic activity">
    <reaction evidence="17">
        <text>a ubiquinone + NADH + 5 H(+)(in) = a ubiquinol + NAD(+) + 4 H(+)(out)</text>
        <dbReference type="Rhea" id="RHEA:29091"/>
        <dbReference type="Rhea" id="RHEA-COMP:9565"/>
        <dbReference type="Rhea" id="RHEA-COMP:9566"/>
        <dbReference type="ChEBI" id="CHEBI:15378"/>
        <dbReference type="ChEBI" id="CHEBI:16389"/>
        <dbReference type="ChEBI" id="CHEBI:17976"/>
        <dbReference type="ChEBI" id="CHEBI:57540"/>
        <dbReference type="ChEBI" id="CHEBI:57945"/>
        <dbReference type="EC" id="7.1.1.2"/>
    </reaction>
</comment>
<name>A0A1P8C772_9BILA</name>
<evidence type="ECO:0000256" key="12">
    <source>
        <dbReference type="ARBA" id="ARBA00023027"/>
    </source>
</evidence>
<evidence type="ECO:0000256" key="11">
    <source>
        <dbReference type="ARBA" id="ARBA00022989"/>
    </source>
</evidence>
<keyword evidence="11 18" id="KW-1133">Transmembrane helix</keyword>
<reference evidence="19" key="1">
    <citation type="journal article" date="2017" name="Sci. Rep.">
        <title>Mitochondrial genome diversity in dagger and needle nematodes (Nematoda: Longidoridae).</title>
        <authorList>
            <person name="Palomares-Rius J.E."/>
            <person name="Cantalapiedra-Navarrete C."/>
            <person name="Archidona-Yuste A."/>
            <person name="Blok V.C."/>
            <person name="Castillo P."/>
        </authorList>
    </citation>
    <scope>NUCLEOTIDE SEQUENCE</scope>
    <source>
        <strain evidence="19">E87</strain>
    </source>
</reference>
<comment type="subcellular location">
    <subcellularLocation>
        <location evidence="1">Mitochondrion inner membrane</location>
        <topology evidence="1">Multi-pass membrane protein</topology>
    </subcellularLocation>
</comment>
<gene>
    <name evidence="19" type="primary">ND2</name>
</gene>
<evidence type="ECO:0000256" key="16">
    <source>
        <dbReference type="ARBA" id="ARBA00031028"/>
    </source>
</evidence>
<evidence type="ECO:0000256" key="7">
    <source>
        <dbReference type="ARBA" id="ARBA00022692"/>
    </source>
</evidence>
<dbReference type="GO" id="GO:0005743">
    <property type="term" value="C:mitochondrial inner membrane"/>
    <property type="evidence" value="ECO:0007669"/>
    <property type="project" value="UniProtKB-SubCell"/>
</dbReference>
<evidence type="ECO:0000256" key="9">
    <source>
        <dbReference type="ARBA" id="ARBA00022967"/>
    </source>
</evidence>
<evidence type="ECO:0000256" key="5">
    <source>
        <dbReference type="ARBA" id="ARBA00022448"/>
    </source>
</evidence>
<keyword evidence="15 18" id="KW-0472">Membrane</keyword>
<evidence type="ECO:0000256" key="17">
    <source>
        <dbReference type="ARBA" id="ARBA00049551"/>
    </source>
</evidence>
<protein>
    <recommendedName>
        <fullName evidence="4">NADH-ubiquinone oxidoreductase chain 2</fullName>
        <ecNumber evidence="3">7.1.1.2</ecNumber>
    </recommendedName>
    <alternativeName>
        <fullName evidence="16">NADH dehydrogenase subunit 2</fullName>
    </alternativeName>
</protein>
<feature type="transmembrane region" description="Helical" evidence="18">
    <location>
        <begin position="41"/>
        <end position="61"/>
    </location>
</feature>
<dbReference type="GO" id="GO:0006120">
    <property type="term" value="P:mitochondrial electron transport, NADH to ubiquinone"/>
    <property type="evidence" value="ECO:0007669"/>
    <property type="project" value="TreeGrafter"/>
</dbReference>
<keyword evidence="13" id="KW-0830">Ubiquinone</keyword>
<evidence type="ECO:0000256" key="4">
    <source>
        <dbReference type="ARBA" id="ARBA00021008"/>
    </source>
</evidence>
<dbReference type="PANTHER" id="PTHR46552">
    <property type="entry name" value="NADH-UBIQUINONE OXIDOREDUCTASE CHAIN 2"/>
    <property type="match status" value="1"/>
</dbReference>
<dbReference type="EC" id="7.1.1.2" evidence="3"/>
<keyword evidence="9" id="KW-1278">Translocase</keyword>
<dbReference type="CTD" id="4536"/>
<feature type="transmembrane region" description="Helical" evidence="18">
    <location>
        <begin position="199"/>
        <end position="218"/>
    </location>
</feature>
<evidence type="ECO:0000256" key="3">
    <source>
        <dbReference type="ARBA" id="ARBA00012944"/>
    </source>
</evidence>
<evidence type="ECO:0000256" key="13">
    <source>
        <dbReference type="ARBA" id="ARBA00023075"/>
    </source>
</evidence>
<evidence type="ECO:0000256" key="2">
    <source>
        <dbReference type="ARBA" id="ARBA00007012"/>
    </source>
</evidence>
<evidence type="ECO:0000256" key="8">
    <source>
        <dbReference type="ARBA" id="ARBA00022792"/>
    </source>
</evidence>
<organism evidence="19">
    <name type="scientific">Paralongidorus litoralis</name>
    <dbReference type="NCBI Taxonomy" id="474435"/>
    <lineage>
        <taxon>Eukaryota</taxon>
        <taxon>Metazoa</taxon>
        <taxon>Ecdysozoa</taxon>
        <taxon>Nematoda</taxon>
        <taxon>Enoplea</taxon>
        <taxon>Dorylaimia</taxon>
        <taxon>Dorylaimida</taxon>
        <taxon>Dorylaimina</taxon>
        <taxon>Longidoroidea</taxon>
        <taxon>Longidoridae</taxon>
        <taxon>Paralongidorus</taxon>
    </lineage>
</organism>
<feature type="transmembrane region" description="Helical" evidence="18">
    <location>
        <begin position="167"/>
        <end position="187"/>
    </location>
</feature>
<dbReference type="GO" id="GO:0008137">
    <property type="term" value="F:NADH dehydrogenase (ubiquinone) activity"/>
    <property type="evidence" value="ECO:0007669"/>
    <property type="project" value="UniProtKB-EC"/>
</dbReference>
<proteinExistence type="inferred from homology"/>
<keyword evidence="5" id="KW-0813">Transport</keyword>
<evidence type="ECO:0000313" key="19">
    <source>
        <dbReference type="EMBL" id="AOT84250.1"/>
    </source>
</evidence>
<dbReference type="RefSeq" id="YP_009346439.1">
    <property type="nucleotide sequence ID" value="NC_033868.1"/>
</dbReference>
<dbReference type="GeneID" id="31080116"/>
<dbReference type="EMBL" id="KU746819">
    <property type="protein sequence ID" value="AOT84250.1"/>
    <property type="molecule type" value="Genomic_DNA"/>
</dbReference>
<evidence type="ECO:0000256" key="14">
    <source>
        <dbReference type="ARBA" id="ARBA00023128"/>
    </source>
</evidence>
<geneLocation type="mitochondrion" evidence="19"/>
<keyword evidence="10" id="KW-0249">Electron transport</keyword>
<feature type="transmembrane region" description="Helical" evidence="18">
    <location>
        <begin position="230"/>
        <end position="249"/>
    </location>
</feature>
<keyword evidence="6" id="KW-0679">Respiratory chain</keyword>
<evidence type="ECO:0000256" key="6">
    <source>
        <dbReference type="ARBA" id="ARBA00022660"/>
    </source>
</evidence>
<evidence type="ECO:0000256" key="15">
    <source>
        <dbReference type="ARBA" id="ARBA00023136"/>
    </source>
</evidence>
<comment type="similarity">
    <text evidence="2">Belongs to the complex I subunit 2 family.</text>
</comment>
<feature type="transmembrane region" description="Helical" evidence="18">
    <location>
        <begin position="144"/>
        <end position="161"/>
    </location>
</feature>
<feature type="transmembrane region" description="Helical" evidence="18">
    <location>
        <begin position="6"/>
        <end position="29"/>
    </location>
</feature>
<dbReference type="InterPro" id="IPR050175">
    <property type="entry name" value="Complex_I_Subunit_2"/>
</dbReference>
<dbReference type="AlphaFoldDB" id="A0A1P8C772"/>